<evidence type="ECO:0000313" key="3">
    <source>
        <dbReference type="EMBL" id="KUI74414.1"/>
    </source>
</evidence>
<organism evidence="3 4">
    <name type="scientific">Cytospora mali</name>
    <name type="common">Apple Valsa canker fungus</name>
    <name type="synonym">Valsa mali</name>
    <dbReference type="NCBI Taxonomy" id="578113"/>
    <lineage>
        <taxon>Eukaryota</taxon>
        <taxon>Fungi</taxon>
        <taxon>Dikarya</taxon>
        <taxon>Ascomycota</taxon>
        <taxon>Pezizomycotina</taxon>
        <taxon>Sordariomycetes</taxon>
        <taxon>Sordariomycetidae</taxon>
        <taxon>Diaporthales</taxon>
        <taxon>Cytosporaceae</taxon>
        <taxon>Cytospora</taxon>
    </lineage>
</organism>
<keyword evidence="2" id="KW-1133">Transmembrane helix</keyword>
<keyword evidence="2" id="KW-0812">Transmembrane</keyword>
<evidence type="ECO:0000256" key="2">
    <source>
        <dbReference type="SAM" id="Phobius"/>
    </source>
</evidence>
<keyword evidence="2" id="KW-0472">Membrane</keyword>
<evidence type="ECO:0000256" key="1">
    <source>
        <dbReference type="SAM" id="MobiDB-lite"/>
    </source>
</evidence>
<feature type="transmembrane region" description="Helical" evidence="2">
    <location>
        <begin position="193"/>
        <end position="219"/>
    </location>
</feature>
<dbReference type="OrthoDB" id="5215637at2759"/>
<gene>
    <name evidence="3" type="ORF">VM1G_10028</name>
</gene>
<reference evidence="3" key="1">
    <citation type="submission" date="2014-12" db="EMBL/GenBank/DDBJ databases">
        <title>Genome Sequence of Valsa Canker Pathogens Uncovers a Specific Adaption of Colonization on Woody Bark.</title>
        <authorList>
            <person name="Yin Z."/>
            <person name="Liu H."/>
            <person name="Gao X."/>
            <person name="Li Z."/>
            <person name="Song N."/>
            <person name="Ke X."/>
            <person name="Dai Q."/>
            <person name="Wu Y."/>
            <person name="Sun Y."/>
            <person name="Xu J.-R."/>
            <person name="Kang Z.K."/>
            <person name="Wang L."/>
            <person name="Huang L."/>
        </authorList>
    </citation>
    <scope>NUCLEOTIDE SEQUENCE [LARGE SCALE GENOMIC DNA]</scope>
    <source>
        <strain evidence="3">03-8</strain>
    </source>
</reference>
<accession>A0A194WDD8</accession>
<feature type="compositionally biased region" description="Polar residues" evidence="1">
    <location>
        <begin position="141"/>
        <end position="163"/>
    </location>
</feature>
<dbReference type="AlphaFoldDB" id="A0A194WDD8"/>
<dbReference type="Proteomes" id="UP000078559">
    <property type="component" value="Chromosome 12"/>
</dbReference>
<keyword evidence="4" id="KW-1185">Reference proteome</keyword>
<proteinExistence type="predicted"/>
<name>A0A194WDD8_CYTMA</name>
<evidence type="ECO:0000313" key="4">
    <source>
        <dbReference type="Proteomes" id="UP000078559"/>
    </source>
</evidence>
<sequence length="297" mass="31126">MTAKCYDYNDNEIAYYVPCWESTNGEAVPCCNPMFNDSCASNGLCVTGVDTINPPYFFDGCTASGWTNSSIPGCPSTVCIPTGNNVVQACGNSLYCCYGHSGCDCNNASQVFSLDPVRLVTSMALTTSVAGTETTNDVVLTTSSSSNNAQVTPKTTTSSSFTNAQATPKTTASSSSASAQATPSSSSSGPNHYVTTGLGVGLGVGIPVAVAVAGSLWLLNRKCWGKQTGSPRTVVTQSMNEGAEWHDYGRPEMAMHSVSVNQPGVELQGVRGVELQAGQTFPRELMGDTNHRNEYPL</sequence>
<feature type="region of interest" description="Disordered" evidence="1">
    <location>
        <begin position="141"/>
        <end position="191"/>
    </location>
</feature>
<protein>
    <submittedName>
        <fullName evidence="3">Uncharacterized protein</fullName>
    </submittedName>
</protein>
<feature type="compositionally biased region" description="Low complexity" evidence="1">
    <location>
        <begin position="164"/>
        <end position="188"/>
    </location>
</feature>
<dbReference type="EMBL" id="CM003109">
    <property type="protein sequence ID" value="KUI74414.1"/>
    <property type="molecule type" value="Genomic_DNA"/>
</dbReference>